<evidence type="ECO:0000313" key="2">
    <source>
        <dbReference type="Proteomes" id="UP000284548"/>
    </source>
</evidence>
<dbReference type="Proteomes" id="UP000284548">
    <property type="component" value="Unassembled WGS sequence"/>
</dbReference>
<dbReference type="EMBL" id="QRKB01000001">
    <property type="protein sequence ID" value="RHH85267.1"/>
    <property type="molecule type" value="Genomic_DNA"/>
</dbReference>
<protein>
    <submittedName>
        <fullName evidence="1">Uncharacterized protein</fullName>
    </submittedName>
</protein>
<name>A0A414YGH2_9BACT</name>
<gene>
    <name evidence="1" type="ORF">DW192_00610</name>
</gene>
<dbReference type="RefSeq" id="WP_147380512.1">
    <property type="nucleotide sequence ID" value="NZ_JAQEAK010000069.1"/>
</dbReference>
<reference evidence="1 2" key="1">
    <citation type="submission" date="2018-08" db="EMBL/GenBank/DDBJ databases">
        <title>A genome reference for cultivated species of the human gut microbiota.</title>
        <authorList>
            <person name="Zou Y."/>
            <person name="Xue W."/>
            <person name="Luo G."/>
        </authorList>
    </citation>
    <scope>NUCLEOTIDE SEQUENCE [LARGE SCALE GENOMIC DNA]</scope>
    <source>
        <strain evidence="1 2">AM16-54</strain>
    </source>
</reference>
<sequence>MKSPLRMAVALEKNNKVYPKDVRKFLMGLYATLHLTDNATAKDMEKLVYYAFRNGYLLGVKSEGGDDQKAYDRLPDLGVEEDIGDDLRR</sequence>
<organism evidence="1 2">
    <name type="scientific">Segatella copri</name>
    <dbReference type="NCBI Taxonomy" id="165179"/>
    <lineage>
        <taxon>Bacteria</taxon>
        <taxon>Pseudomonadati</taxon>
        <taxon>Bacteroidota</taxon>
        <taxon>Bacteroidia</taxon>
        <taxon>Bacteroidales</taxon>
        <taxon>Prevotellaceae</taxon>
        <taxon>Segatella</taxon>
    </lineage>
</organism>
<accession>A0A414YGH2</accession>
<dbReference type="AlphaFoldDB" id="A0A414YGH2"/>
<proteinExistence type="predicted"/>
<comment type="caution">
    <text evidence="1">The sequence shown here is derived from an EMBL/GenBank/DDBJ whole genome shotgun (WGS) entry which is preliminary data.</text>
</comment>
<evidence type="ECO:0000313" key="1">
    <source>
        <dbReference type="EMBL" id="RHH85267.1"/>
    </source>
</evidence>